<evidence type="ECO:0000259" key="2">
    <source>
        <dbReference type="PROSITE" id="PS51898"/>
    </source>
</evidence>
<dbReference type="EMBL" id="JAALDK010000004">
    <property type="protein sequence ID" value="NUY06257.1"/>
    <property type="molecule type" value="Genomic_DNA"/>
</dbReference>
<dbReference type="Pfam" id="PF00589">
    <property type="entry name" value="Phage_integrase"/>
    <property type="match status" value="1"/>
</dbReference>
<feature type="domain" description="Tyr recombinase" evidence="2">
    <location>
        <begin position="1"/>
        <end position="126"/>
    </location>
</feature>
<evidence type="ECO:0000313" key="3">
    <source>
        <dbReference type="EMBL" id="NUY06257.1"/>
    </source>
</evidence>
<evidence type="ECO:0000313" key="4">
    <source>
        <dbReference type="Proteomes" id="UP000594380"/>
    </source>
</evidence>
<dbReference type="GO" id="GO:0015074">
    <property type="term" value="P:DNA integration"/>
    <property type="evidence" value="ECO:0007669"/>
    <property type="project" value="InterPro"/>
</dbReference>
<dbReference type="InterPro" id="IPR013762">
    <property type="entry name" value="Integrase-like_cat_sf"/>
</dbReference>
<dbReference type="GO" id="GO:0006310">
    <property type="term" value="P:DNA recombination"/>
    <property type="evidence" value="ECO:0007669"/>
    <property type="project" value="UniProtKB-KW"/>
</dbReference>
<comment type="caution">
    <text evidence="3">The sequence shown here is derived from an EMBL/GenBank/DDBJ whole genome shotgun (WGS) entry which is preliminary data.</text>
</comment>
<name>A0A7Y6N3L5_9BURK</name>
<dbReference type="SUPFAM" id="SSF56349">
    <property type="entry name" value="DNA breaking-rejoining enzymes"/>
    <property type="match status" value="1"/>
</dbReference>
<protein>
    <submittedName>
        <fullName evidence="3">Tyrosine-type recombinase/integrase</fullName>
    </submittedName>
</protein>
<organism evidence="3 4">
    <name type="scientific">Paraburkholderia youngii</name>
    <dbReference type="NCBI Taxonomy" id="2782701"/>
    <lineage>
        <taxon>Bacteria</taxon>
        <taxon>Pseudomonadati</taxon>
        <taxon>Pseudomonadota</taxon>
        <taxon>Betaproteobacteria</taxon>
        <taxon>Burkholderiales</taxon>
        <taxon>Burkholderiaceae</taxon>
        <taxon>Paraburkholderia</taxon>
    </lineage>
</organism>
<dbReference type="InterPro" id="IPR011010">
    <property type="entry name" value="DNA_brk_join_enz"/>
</dbReference>
<dbReference type="Gene3D" id="1.10.443.10">
    <property type="entry name" value="Intergrase catalytic core"/>
    <property type="match status" value="1"/>
</dbReference>
<proteinExistence type="predicted"/>
<dbReference type="InterPro" id="IPR002104">
    <property type="entry name" value="Integrase_catalytic"/>
</dbReference>
<keyword evidence="1" id="KW-0233">DNA recombination</keyword>
<dbReference type="PROSITE" id="PS51898">
    <property type="entry name" value="TYR_RECOMBINASE"/>
    <property type="match status" value="1"/>
</dbReference>
<reference evidence="3 4" key="1">
    <citation type="submission" date="2020-02" db="EMBL/GenBank/DDBJ databases">
        <title>Paraburkholderia simonii sp. nov. and Paraburkholderia youngii sp. nov. Brazilian and Mexican Mimosa-associated rhizobia.</title>
        <authorList>
            <person name="Mavima L."/>
            <person name="Beukes C.W."/>
            <person name="Chan W.Y."/>
            <person name="Palmer M."/>
            <person name="De Meyer S.E."/>
            <person name="James E.K."/>
            <person name="Venter S.N."/>
            <person name="Steenkamp E.T."/>
        </authorList>
    </citation>
    <scope>NUCLEOTIDE SEQUENCE [LARGE SCALE GENOMIC DNA]</scope>
    <source>
        <strain evidence="3 4">JPY169</strain>
    </source>
</reference>
<accession>A0A7Y6N3L5</accession>
<dbReference type="GO" id="GO:0003677">
    <property type="term" value="F:DNA binding"/>
    <property type="evidence" value="ECO:0007669"/>
    <property type="project" value="InterPro"/>
</dbReference>
<evidence type="ECO:0000256" key="1">
    <source>
        <dbReference type="ARBA" id="ARBA00023172"/>
    </source>
</evidence>
<dbReference type="AlphaFoldDB" id="A0A7Y6N3L5"/>
<gene>
    <name evidence="3" type="ORF">G5S42_43860</name>
</gene>
<sequence>MTQAQRIGHVPPNAQQHHVQRVMQAFEYFSHTRTQLLGHRSRHALRPVSIADRLITTDPKIVTRAGQQAGLAFPVHPHMLRHATGYKLANDGHDTRAIQHYLGHRNIQHTTRYTELASDRFRDFWQD</sequence>
<dbReference type="Proteomes" id="UP000594380">
    <property type="component" value="Unassembled WGS sequence"/>
</dbReference>